<reference evidence="4" key="1">
    <citation type="journal article" date="2014" name="Int. J. Syst. Evol. Microbiol.">
        <title>Complete genome sequence of Corynebacterium casei LMG S-19264T (=DSM 44701T), isolated from a smear-ripened cheese.</title>
        <authorList>
            <consortium name="US DOE Joint Genome Institute (JGI-PGF)"/>
            <person name="Walter F."/>
            <person name="Albersmeier A."/>
            <person name="Kalinowski J."/>
            <person name="Ruckert C."/>
        </authorList>
    </citation>
    <scope>NUCLEOTIDE SEQUENCE</scope>
    <source>
        <strain evidence="4">CGMCC 1.15178</strain>
    </source>
</reference>
<dbReference type="Gene3D" id="2.160.10.10">
    <property type="entry name" value="Hexapeptide repeat proteins"/>
    <property type="match status" value="1"/>
</dbReference>
<evidence type="ECO:0000256" key="1">
    <source>
        <dbReference type="ARBA" id="ARBA00007274"/>
    </source>
</evidence>
<dbReference type="PROSITE" id="PS00101">
    <property type="entry name" value="HEXAPEP_TRANSFERASES"/>
    <property type="match status" value="1"/>
</dbReference>
<dbReference type="GO" id="GO:0008374">
    <property type="term" value="F:O-acyltransferase activity"/>
    <property type="evidence" value="ECO:0007669"/>
    <property type="project" value="TreeGrafter"/>
</dbReference>
<protein>
    <recommendedName>
        <fullName evidence="6">Acyltransferase</fullName>
    </recommendedName>
</protein>
<dbReference type="InterPro" id="IPR051159">
    <property type="entry name" value="Hexapeptide_acetyltransf"/>
</dbReference>
<dbReference type="InterPro" id="IPR011004">
    <property type="entry name" value="Trimer_LpxA-like_sf"/>
</dbReference>
<dbReference type="CDD" id="cd04647">
    <property type="entry name" value="LbH_MAT_like"/>
    <property type="match status" value="1"/>
</dbReference>
<name>A0A917DY94_9BACL</name>
<keyword evidence="2" id="KW-0808">Transferase</keyword>
<dbReference type="RefSeq" id="WP_188994250.1">
    <property type="nucleotide sequence ID" value="NZ_BMHP01000003.1"/>
</dbReference>
<keyword evidence="5" id="KW-1185">Reference proteome</keyword>
<sequence>MIKKVLYFIKARIRKYLLDEIWLEDYMKLGMKVGKNCSIQPQVTFDYSHCWLISIGDNVTIAPQAYLLAHDASTKRRLNYAKVGSIVIEDNVFIGARAIVMPGVTIGQSSIVAAGSVVTKSVPEGCVVAGNPARLIMKVEEYLDKMRDKLETSDIYGDEYTILGEITIEKKAEMYASLINKLGFVK</sequence>
<organism evidence="4 5">
    <name type="scientific">Paenibacillus nasutitermitis</name>
    <dbReference type="NCBI Taxonomy" id="1652958"/>
    <lineage>
        <taxon>Bacteria</taxon>
        <taxon>Bacillati</taxon>
        <taxon>Bacillota</taxon>
        <taxon>Bacilli</taxon>
        <taxon>Bacillales</taxon>
        <taxon>Paenibacillaceae</taxon>
        <taxon>Paenibacillus</taxon>
    </lineage>
</organism>
<evidence type="ECO:0000256" key="2">
    <source>
        <dbReference type="ARBA" id="ARBA00022679"/>
    </source>
</evidence>
<gene>
    <name evidence="4" type="ORF">GCM10010911_40200</name>
</gene>
<dbReference type="PANTHER" id="PTHR23416">
    <property type="entry name" value="SIALIC ACID SYNTHASE-RELATED"/>
    <property type="match status" value="1"/>
</dbReference>
<evidence type="ECO:0008006" key="6">
    <source>
        <dbReference type="Google" id="ProtNLM"/>
    </source>
</evidence>
<evidence type="ECO:0000313" key="5">
    <source>
        <dbReference type="Proteomes" id="UP000612456"/>
    </source>
</evidence>
<dbReference type="Proteomes" id="UP000612456">
    <property type="component" value="Unassembled WGS sequence"/>
</dbReference>
<dbReference type="EMBL" id="BMHP01000003">
    <property type="protein sequence ID" value="GGD78141.1"/>
    <property type="molecule type" value="Genomic_DNA"/>
</dbReference>
<accession>A0A917DY94</accession>
<comment type="similarity">
    <text evidence="1">Belongs to the transferase hexapeptide repeat family.</text>
</comment>
<dbReference type="PANTHER" id="PTHR23416:SF23">
    <property type="entry name" value="ACETYLTRANSFERASE C18B11.09C-RELATED"/>
    <property type="match status" value="1"/>
</dbReference>
<evidence type="ECO:0000313" key="4">
    <source>
        <dbReference type="EMBL" id="GGD78141.1"/>
    </source>
</evidence>
<dbReference type="InterPro" id="IPR018357">
    <property type="entry name" value="Hexapep_transf_CS"/>
</dbReference>
<dbReference type="InterPro" id="IPR001451">
    <property type="entry name" value="Hexapep"/>
</dbReference>
<dbReference type="SUPFAM" id="SSF51161">
    <property type="entry name" value="Trimeric LpxA-like enzymes"/>
    <property type="match status" value="1"/>
</dbReference>
<reference evidence="4" key="2">
    <citation type="submission" date="2020-09" db="EMBL/GenBank/DDBJ databases">
        <authorList>
            <person name="Sun Q."/>
            <person name="Zhou Y."/>
        </authorList>
    </citation>
    <scope>NUCLEOTIDE SEQUENCE</scope>
    <source>
        <strain evidence="4">CGMCC 1.15178</strain>
    </source>
</reference>
<dbReference type="AlphaFoldDB" id="A0A917DY94"/>
<proteinExistence type="inferred from homology"/>
<comment type="caution">
    <text evidence="4">The sequence shown here is derived from an EMBL/GenBank/DDBJ whole genome shotgun (WGS) entry which is preliminary data.</text>
</comment>
<evidence type="ECO:0000256" key="3">
    <source>
        <dbReference type="ARBA" id="ARBA00022737"/>
    </source>
</evidence>
<dbReference type="Pfam" id="PF14602">
    <property type="entry name" value="Hexapep_2"/>
    <property type="match status" value="1"/>
</dbReference>
<keyword evidence="3" id="KW-0677">Repeat</keyword>